<gene>
    <name evidence="1" type="ORF">LNINA_LOCUS1032</name>
</gene>
<protein>
    <submittedName>
        <fullName evidence="1">Uncharacterized protein</fullName>
    </submittedName>
</protein>
<keyword evidence="2" id="KW-1185">Reference proteome</keyword>
<reference evidence="1 2" key="1">
    <citation type="submission" date="2023-11" db="EMBL/GenBank/DDBJ databases">
        <authorList>
            <person name="Okamura Y."/>
        </authorList>
    </citation>
    <scope>NUCLEOTIDE SEQUENCE [LARGE SCALE GENOMIC DNA]</scope>
</reference>
<dbReference type="Proteomes" id="UP001497472">
    <property type="component" value="Unassembled WGS sequence"/>
</dbReference>
<sequence>MPAGGRVALVHCTIDLPRRDERRWRAVKNFCEEVFAFKESDERARELDPLASEVRRRERPRLVLRDRLVSHYSV</sequence>
<comment type="caution">
    <text evidence="1">The sequence shown here is derived from an EMBL/GenBank/DDBJ whole genome shotgun (WGS) entry which is preliminary data.</text>
</comment>
<dbReference type="AlphaFoldDB" id="A0AAV1IUZ8"/>
<accession>A0AAV1IUZ8</accession>
<evidence type="ECO:0000313" key="1">
    <source>
        <dbReference type="EMBL" id="CAK1541017.1"/>
    </source>
</evidence>
<organism evidence="1 2">
    <name type="scientific">Leptosia nina</name>
    <dbReference type="NCBI Taxonomy" id="320188"/>
    <lineage>
        <taxon>Eukaryota</taxon>
        <taxon>Metazoa</taxon>
        <taxon>Ecdysozoa</taxon>
        <taxon>Arthropoda</taxon>
        <taxon>Hexapoda</taxon>
        <taxon>Insecta</taxon>
        <taxon>Pterygota</taxon>
        <taxon>Neoptera</taxon>
        <taxon>Endopterygota</taxon>
        <taxon>Lepidoptera</taxon>
        <taxon>Glossata</taxon>
        <taxon>Ditrysia</taxon>
        <taxon>Papilionoidea</taxon>
        <taxon>Pieridae</taxon>
        <taxon>Pierinae</taxon>
        <taxon>Leptosia</taxon>
    </lineage>
</organism>
<name>A0AAV1IUZ8_9NEOP</name>
<dbReference type="EMBL" id="CAVLEF010000002">
    <property type="protein sequence ID" value="CAK1541017.1"/>
    <property type="molecule type" value="Genomic_DNA"/>
</dbReference>
<proteinExistence type="predicted"/>
<evidence type="ECO:0000313" key="2">
    <source>
        <dbReference type="Proteomes" id="UP001497472"/>
    </source>
</evidence>